<evidence type="ECO:0000313" key="1">
    <source>
        <dbReference type="EMBL" id="QJA92239.1"/>
    </source>
</evidence>
<name>A0A6M3LD37_9ZZZZ</name>
<sequence length="71" mass="8435">MSEPIRRFKFRVETWEDEDGFYLNDNFFLGTWDDANKEAERLGNEWENENDGLIASIEIESHGIVRELPNE</sequence>
<proteinExistence type="predicted"/>
<protein>
    <submittedName>
        <fullName evidence="1">Uncharacterized protein</fullName>
    </submittedName>
</protein>
<gene>
    <name evidence="1" type="ORF">MM415B04786_0004</name>
</gene>
<dbReference type="EMBL" id="MT143050">
    <property type="protein sequence ID" value="QJA92239.1"/>
    <property type="molecule type" value="Genomic_DNA"/>
</dbReference>
<accession>A0A6M3LD37</accession>
<organism evidence="1">
    <name type="scientific">viral metagenome</name>
    <dbReference type="NCBI Taxonomy" id="1070528"/>
    <lineage>
        <taxon>unclassified sequences</taxon>
        <taxon>metagenomes</taxon>
        <taxon>organismal metagenomes</taxon>
    </lineage>
</organism>
<dbReference type="AlphaFoldDB" id="A0A6M3LD37"/>
<reference evidence="1" key="1">
    <citation type="submission" date="2020-03" db="EMBL/GenBank/DDBJ databases">
        <title>The deep terrestrial virosphere.</title>
        <authorList>
            <person name="Holmfeldt K."/>
            <person name="Nilsson E."/>
            <person name="Simone D."/>
            <person name="Lopez-Fernandez M."/>
            <person name="Wu X."/>
            <person name="de Brujin I."/>
            <person name="Lundin D."/>
            <person name="Andersson A."/>
            <person name="Bertilsson S."/>
            <person name="Dopson M."/>
        </authorList>
    </citation>
    <scope>NUCLEOTIDE SEQUENCE</scope>
    <source>
        <strain evidence="1">MM415B04786</strain>
    </source>
</reference>